<dbReference type="GO" id="GO:0005524">
    <property type="term" value="F:ATP binding"/>
    <property type="evidence" value="ECO:0007669"/>
    <property type="project" value="InterPro"/>
</dbReference>
<evidence type="ECO:0000256" key="1">
    <source>
        <dbReference type="SAM" id="Phobius"/>
    </source>
</evidence>
<feature type="chain" id="PRO_5026850948" evidence="2">
    <location>
        <begin position="30"/>
        <end position="251"/>
    </location>
</feature>
<organism evidence="4 5">
    <name type="scientific">Comamonas antarctica</name>
    <dbReference type="NCBI Taxonomy" id="2743470"/>
    <lineage>
        <taxon>Bacteria</taxon>
        <taxon>Pseudomonadati</taxon>
        <taxon>Pseudomonadota</taxon>
        <taxon>Betaproteobacteria</taxon>
        <taxon>Burkholderiales</taxon>
        <taxon>Comamonadaceae</taxon>
        <taxon>Comamonas</taxon>
    </lineage>
</organism>
<dbReference type="GO" id="GO:0006508">
    <property type="term" value="P:proteolysis"/>
    <property type="evidence" value="ECO:0007669"/>
    <property type="project" value="InterPro"/>
</dbReference>
<keyword evidence="1" id="KW-0812">Transmembrane</keyword>
<protein>
    <submittedName>
        <fullName evidence="4">C39 family peptidase</fullName>
    </submittedName>
</protein>
<dbReference type="GO" id="GO:0016020">
    <property type="term" value="C:membrane"/>
    <property type="evidence" value="ECO:0007669"/>
    <property type="project" value="InterPro"/>
</dbReference>
<evidence type="ECO:0000313" key="4">
    <source>
        <dbReference type="EMBL" id="QKV52597.1"/>
    </source>
</evidence>
<feature type="signal peptide" evidence="2">
    <location>
        <begin position="1"/>
        <end position="29"/>
    </location>
</feature>
<sequence length="251" mass="27376">MLLPRVSSLCLRPAACAALLAALWAAACAAPAALAESARPDFSAQPALFPGVAMGGVAVPVVSMRQARLSGTMLQQYDFSCGSAALATLLTHHYRTPVTEAQVFESMYLEGDQAKIRREGFSYLDMKRYLARLGFAADGFEQPLDKLNDARIPALALINENGYQHFVVIKGVQADRVLLGDPAQGTRAMPRRQFESLWTNRLLFVIHNRMDQAQFNRVADWRAAPRAPMNTSLGQDSLSIVTMPKHGPGGF</sequence>
<dbReference type="Pfam" id="PF03412">
    <property type="entry name" value="Peptidase_C39"/>
    <property type="match status" value="1"/>
</dbReference>
<dbReference type="PROSITE" id="PS50990">
    <property type="entry name" value="PEPTIDASE_C39"/>
    <property type="match status" value="1"/>
</dbReference>
<evidence type="ECO:0000256" key="2">
    <source>
        <dbReference type="SAM" id="SignalP"/>
    </source>
</evidence>
<feature type="transmembrane region" description="Helical" evidence="1">
    <location>
        <begin position="47"/>
        <end position="64"/>
    </location>
</feature>
<dbReference type="Gene3D" id="3.90.70.10">
    <property type="entry name" value="Cysteine proteinases"/>
    <property type="match status" value="1"/>
</dbReference>
<keyword evidence="1" id="KW-1133">Transmembrane helix</keyword>
<dbReference type="EMBL" id="CP054840">
    <property type="protein sequence ID" value="QKV52597.1"/>
    <property type="molecule type" value="Genomic_DNA"/>
</dbReference>
<reference evidence="4 5" key="1">
    <citation type="submission" date="2020-06" db="EMBL/GenBank/DDBJ databases">
        <title>Acidovorax antarctica sp. nov., isolated from Corinth ice sheet soil, Antarctic Fields Peninsula.</title>
        <authorList>
            <person name="Xu Q."/>
            <person name="Peng F."/>
        </authorList>
    </citation>
    <scope>NUCLEOTIDE SEQUENCE [LARGE SCALE GENOMIC DNA]</scope>
    <source>
        <strain evidence="4 5">16-35-5</strain>
    </source>
</reference>
<keyword evidence="5" id="KW-1185">Reference proteome</keyword>
<proteinExistence type="predicted"/>
<dbReference type="CDD" id="cd02423">
    <property type="entry name" value="Peptidase_C39G"/>
    <property type="match status" value="1"/>
</dbReference>
<feature type="domain" description="Peptidase C39" evidence="3">
    <location>
        <begin position="75"/>
        <end position="205"/>
    </location>
</feature>
<name>A0A6N1X015_9BURK</name>
<dbReference type="KEGG" id="aant:HUK68_06595"/>
<keyword evidence="2" id="KW-0732">Signal</keyword>
<dbReference type="PROSITE" id="PS51257">
    <property type="entry name" value="PROKAR_LIPOPROTEIN"/>
    <property type="match status" value="1"/>
</dbReference>
<evidence type="ECO:0000313" key="5">
    <source>
        <dbReference type="Proteomes" id="UP000509579"/>
    </source>
</evidence>
<keyword evidence="1" id="KW-0472">Membrane</keyword>
<dbReference type="InterPro" id="IPR005074">
    <property type="entry name" value="Peptidase_C39"/>
</dbReference>
<dbReference type="AlphaFoldDB" id="A0A6N1X015"/>
<evidence type="ECO:0000259" key="3">
    <source>
        <dbReference type="PROSITE" id="PS50990"/>
    </source>
</evidence>
<gene>
    <name evidence="4" type="ORF">HUK68_06595</name>
</gene>
<dbReference type="Proteomes" id="UP000509579">
    <property type="component" value="Chromosome"/>
</dbReference>
<accession>A0A6N1X015</accession>
<dbReference type="RefSeq" id="WP_175503477.1">
    <property type="nucleotide sequence ID" value="NZ_CAURQT010000041.1"/>
</dbReference>
<dbReference type="GO" id="GO:0008233">
    <property type="term" value="F:peptidase activity"/>
    <property type="evidence" value="ECO:0007669"/>
    <property type="project" value="InterPro"/>
</dbReference>